<dbReference type="Proteomes" id="UP001149140">
    <property type="component" value="Unassembled WGS sequence"/>
</dbReference>
<comment type="catalytic activity">
    <reaction evidence="1">
        <text>ATP + protein L-histidine = ADP + protein N-phospho-L-histidine.</text>
        <dbReference type="EC" id="2.7.13.3"/>
    </reaction>
</comment>
<dbReference type="SUPFAM" id="SSF55874">
    <property type="entry name" value="ATPase domain of HSP90 chaperone/DNA topoisomerase II/histidine kinase"/>
    <property type="match status" value="1"/>
</dbReference>
<dbReference type="GO" id="GO:0046983">
    <property type="term" value="F:protein dimerization activity"/>
    <property type="evidence" value="ECO:0007669"/>
    <property type="project" value="InterPro"/>
</dbReference>
<evidence type="ECO:0000313" key="11">
    <source>
        <dbReference type="EMBL" id="MDA0162687.1"/>
    </source>
</evidence>
<evidence type="ECO:0000256" key="5">
    <source>
        <dbReference type="ARBA" id="ARBA00022741"/>
    </source>
</evidence>
<dbReference type="InterPro" id="IPR029016">
    <property type="entry name" value="GAF-like_dom_sf"/>
</dbReference>
<dbReference type="InterPro" id="IPR050482">
    <property type="entry name" value="Sensor_HK_TwoCompSys"/>
</dbReference>
<dbReference type="PANTHER" id="PTHR24421">
    <property type="entry name" value="NITRATE/NITRITE SENSOR PROTEIN NARX-RELATED"/>
    <property type="match status" value="1"/>
</dbReference>
<evidence type="ECO:0000256" key="6">
    <source>
        <dbReference type="ARBA" id="ARBA00022777"/>
    </source>
</evidence>
<name>A0A9X3MUM4_9ACTN</name>
<dbReference type="Gene3D" id="3.30.565.10">
    <property type="entry name" value="Histidine kinase-like ATPase, C-terminal domain"/>
    <property type="match status" value="1"/>
</dbReference>
<accession>A0A9X3MUM4</accession>
<dbReference type="EMBL" id="JAPDOD010000020">
    <property type="protein sequence ID" value="MDA0162687.1"/>
    <property type="molecule type" value="Genomic_DNA"/>
</dbReference>
<dbReference type="CDD" id="cd16917">
    <property type="entry name" value="HATPase_UhpB-NarQ-NarX-like"/>
    <property type="match status" value="1"/>
</dbReference>
<proteinExistence type="predicted"/>
<dbReference type="InterPro" id="IPR011712">
    <property type="entry name" value="Sig_transdc_His_kin_sub3_dim/P"/>
</dbReference>
<dbReference type="Gene3D" id="1.20.5.1930">
    <property type="match status" value="1"/>
</dbReference>
<dbReference type="GO" id="GO:0000155">
    <property type="term" value="F:phosphorelay sensor kinase activity"/>
    <property type="evidence" value="ECO:0007669"/>
    <property type="project" value="InterPro"/>
</dbReference>
<dbReference type="InterPro" id="IPR036890">
    <property type="entry name" value="HATPase_C_sf"/>
</dbReference>
<evidence type="ECO:0000313" key="12">
    <source>
        <dbReference type="Proteomes" id="UP001149140"/>
    </source>
</evidence>
<keyword evidence="3" id="KW-0597">Phosphoprotein</keyword>
<dbReference type="GO" id="GO:0005524">
    <property type="term" value="F:ATP binding"/>
    <property type="evidence" value="ECO:0007669"/>
    <property type="project" value="UniProtKB-KW"/>
</dbReference>
<protein>
    <recommendedName>
        <fullName evidence="2">histidine kinase</fullName>
        <ecNumber evidence="2">2.7.13.3</ecNumber>
    </recommendedName>
</protein>
<dbReference type="RefSeq" id="WP_270041924.1">
    <property type="nucleotide sequence ID" value="NZ_JAPDOD010000020.1"/>
</dbReference>
<gene>
    <name evidence="11" type="ORF">OM076_20615</name>
</gene>
<reference evidence="11" key="1">
    <citation type="submission" date="2022-10" db="EMBL/GenBank/DDBJ databases">
        <title>The WGS of Solirubrobacter ginsenosidimutans DSM 21036.</title>
        <authorList>
            <person name="Jiang Z."/>
        </authorList>
    </citation>
    <scope>NUCLEOTIDE SEQUENCE</scope>
    <source>
        <strain evidence="11">DSM 21036</strain>
    </source>
</reference>
<evidence type="ECO:0000256" key="2">
    <source>
        <dbReference type="ARBA" id="ARBA00012438"/>
    </source>
</evidence>
<keyword evidence="8" id="KW-0902">Two-component regulatory system</keyword>
<dbReference type="InterPro" id="IPR003594">
    <property type="entry name" value="HATPase_dom"/>
</dbReference>
<dbReference type="Gene3D" id="3.10.400.10">
    <property type="entry name" value="Sulfate adenylyltransferase"/>
    <property type="match status" value="1"/>
</dbReference>
<keyword evidence="6 11" id="KW-0418">Kinase</keyword>
<dbReference type="PANTHER" id="PTHR24421:SF10">
    <property type="entry name" value="NITRATE_NITRITE SENSOR PROTEIN NARQ"/>
    <property type="match status" value="1"/>
</dbReference>
<dbReference type="Gene3D" id="3.30.450.40">
    <property type="match status" value="1"/>
</dbReference>
<dbReference type="SMART" id="SM00065">
    <property type="entry name" value="GAF"/>
    <property type="match status" value="1"/>
</dbReference>
<evidence type="ECO:0000256" key="7">
    <source>
        <dbReference type="ARBA" id="ARBA00022840"/>
    </source>
</evidence>
<dbReference type="AlphaFoldDB" id="A0A9X3MUM4"/>
<feature type="domain" description="Histidine kinase/HSP90-like ATPase" evidence="10">
    <location>
        <begin position="292"/>
        <end position="382"/>
    </location>
</feature>
<dbReference type="Pfam" id="PF07730">
    <property type="entry name" value="HisKA_3"/>
    <property type="match status" value="1"/>
</dbReference>
<dbReference type="SUPFAM" id="SSF55781">
    <property type="entry name" value="GAF domain-like"/>
    <property type="match status" value="1"/>
</dbReference>
<dbReference type="GO" id="GO:0016020">
    <property type="term" value="C:membrane"/>
    <property type="evidence" value="ECO:0007669"/>
    <property type="project" value="InterPro"/>
</dbReference>
<feature type="domain" description="GAF" evidence="9">
    <location>
        <begin position="25"/>
        <end position="173"/>
    </location>
</feature>
<dbReference type="EC" id="2.7.13.3" evidence="2"/>
<keyword evidence="12" id="KW-1185">Reference proteome</keyword>
<sequence length="527" mass="56504">MAASPAEIRERDLLGRLAAGTAGVVGAAFLRRLVQELAAALDAEVAFIAELIEHRPGYARTIASAHAPGMELPEGFEFALEGTPCEDAYSCELLVVSTGAQRLYPQDEFLAGHALDGYLAIPLLGADTRAIGHIGVISTRPVDPTPTELHALQVFAARAGAELDRRRHERALRARADEVVASRARAVHAADEERRRIGRDLHDGAQQRLVVLGQAIDLALRELQQNPEGAHTRIAAAREQASLAGRELRELARGLHPVGLERGLPNALAALSAQSPLAIDVLGLPERRLPEVVEATIWFLVSEALSNALKHAEATRLEVDVALHGRTLVATVSDDGTGGACPTRGTGLQGLQARVEALGGRLDVTSPQRVGTTLQATIPLAAWRTATDPFLEFGHDTDGGTGLRKIEQLLAGTRTTGVSLAREWELEGGPPRIGQRLPVFDHTGRRHGVVEVVRVAVLPFGEIEPFMVDPEPGEADWHAARTRAYEECRDEIAALLGEPGWHITDAEPMVVLTYRSVPAAEISGSIL</sequence>
<keyword evidence="5" id="KW-0547">Nucleotide-binding</keyword>
<evidence type="ECO:0000256" key="1">
    <source>
        <dbReference type="ARBA" id="ARBA00000085"/>
    </source>
</evidence>
<evidence type="ECO:0000256" key="4">
    <source>
        <dbReference type="ARBA" id="ARBA00022679"/>
    </source>
</evidence>
<evidence type="ECO:0000256" key="8">
    <source>
        <dbReference type="ARBA" id="ARBA00023012"/>
    </source>
</evidence>
<evidence type="ECO:0000259" key="10">
    <source>
        <dbReference type="SMART" id="SM00387"/>
    </source>
</evidence>
<evidence type="ECO:0000256" key="3">
    <source>
        <dbReference type="ARBA" id="ARBA00022553"/>
    </source>
</evidence>
<dbReference type="Pfam" id="PF01590">
    <property type="entry name" value="GAF"/>
    <property type="match status" value="1"/>
</dbReference>
<dbReference type="SMART" id="SM00387">
    <property type="entry name" value="HATPase_c"/>
    <property type="match status" value="1"/>
</dbReference>
<evidence type="ECO:0000259" key="9">
    <source>
        <dbReference type="SMART" id="SM00065"/>
    </source>
</evidence>
<dbReference type="Pfam" id="PF02518">
    <property type="entry name" value="HATPase_c"/>
    <property type="match status" value="1"/>
</dbReference>
<keyword evidence="7" id="KW-0067">ATP-binding</keyword>
<keyword evidence="4" id="KW-0808">Transferase</keyword>
<comment type="caution">
    <text evidence="11">The sequence shown here is derived from an EMBL/GenBank/DDBJ whole genome shotgun (WGS) entry which is preliminary data.</text>
</comment>
<organism evidence="11 12">
    <name type="scientific">Solirubrobacter ginsenosidimutans</name>
    <dbReference type="NCBI Taxonomy" id="490573"/>
    <lineage>
        <taxon>Bacteria</taxon>
        <taxon>Bacillati</taxon>
        <taxon>Actinomycetota</taxon>
        <taxon>Thermoleophilia</taxon>
        <taxon>Solirubrobacterales</taxon>
        <taxon>Solirubrobacteraceae</taxon>
        <taxon>Solirubrobacter</taxon>
    </lineage>
</organism>
<dbReference type="InterPro" id="IPR003018">
    <property type="entry name" value="GAF"/>
</dbReference>